<evidence type="ECO:0000256" key="1">
    <source>
        <dbReference type="ARBA" id="ARBA00001941"/>
    </source>
</evidence>
<comment type="similarity">
    <text evidence="13">Belongs to the peptidase M20C family.</text>
</comment>
<evidence type="ECO:0000256" key="7">
    <source>
        <dbReference type="ARBA" id="ARBA00022997"/>
    </source>
</evidence>
<dbReference type="GO" id="GO:0005829">
    <property type="term" value="C:cytosol"/>
    <property type="evidence" value="ECO:0007669"/>
    <property type="project" value="TreeGrafter"/>
</dbReference>
<evidence type="ECO:0000256" key="18">
    <source>
        <dbReference type="ARBA" id="ARBA00078074"/>
    </source>
</evidence>
<dbReference type="KEGG" id="apj:APJL_0262"/>
<gene>
    <name evidence="20" type="primary">pepD</name>
    <name evidence="20" type="ordered locus">APJL_0262</name>
</gene>
<evidence type="ECO:0000256" key="17">
    <source>
        <dbReference type="ARBA" id="ARBA00077688"/>
    </source>
</evidence>
<evidence type="ECO:0000256" key="4">
    <source>
        <dbReference type="ARBA" id="ARBA00022723"/>
    </source>
</evidence>
<keyword evidence="8" id="KW-0482">Metalloprotease</keyword>
<evidence type="ECO:0000256" key="6">
    <source>
        <dbReference type="ARBA" id="ARBA00022833"/>
    </source>
</evidence>
<dbReference type="SUPFAM" id="SSF53187">
    <property type="entry name" value="Zn-dependent exopeptidases"/>
    <property type="match status" value="1"/>
</dbReference>
<evidence type="ECO:0000256" key="2">
    <source>
        <dbReference type="ARBA" id="ARBA00001947"/>
    </source>
</evidence>
<dbReference type="Proteomes" id="UP000008547">
    <property type="component" value="Chromosome"/>
</dbReference>
<dbReference type="AlphaFoldDB" id="B0BSQ9"/>
<dbReference type="Pfam" id="PF07687">
    <property type="entry name" value="M20_dimer"/>
    <property type="match status" value="1"/>
</dbReference>
<evidence type="ECO:0000256" key="14">
    <source>
        <dbReference type="ARBA" id="ARBA00071271"/>
    </source>
</evidence>
<keyword evidence="4" id="KW-0479">Metal-binding</keyword>
<evidence type="ECO:0000256" key="8">
    <source>
        <dbReference type="ARBA" id="ARBA00023049"/>
    </source>
</evidence>
<dbReference type="EC" id="3.4.13.18" evidence="11"/>
<dbReference type="CDD" id="cd03890">
    <property type="entry name" value="M20_pepD"/>
    <property type="match status" value="1"/>
</dbReference>
<dbReference type="MEROPS" id="M20.007"/>
<evidence type="ECO:0000256" key="15">
    <source>
        <dbReference type="ARBA" id="ARBA00075285"/>
    </source>
</evidence>
<evidence type="ECO:0000256" key="3">
    <source>
        <dbReference type="ARBA" id="ARBA00022670"/>
    </source>
</evidence>
<evidence type="ECO:0000313" key="21">
    <source>
        <dbReference type="Proteomes" id="UP000008547"/>
    </source>
</evidence>
<dbReference type="GO" id="GO:0070573">
    <property type="term" value="F:metallodipeptidase activity"/>
    <property type="evidence" value="ECO:0007669"/>
    <property type="project" value="TreeGrafter"/>
</dbReference>
<dbReference type="SUPFAM" id="SSF55031">
    <property type="entry name" value="Bacterial exopeptidase dimerisation domain"/>
    <property type="match status" value="1"/>
</dbReference>
<evidence type="ECO:0000259" key="19">
    <source>
        <dbReference type="Pfam" id="PF07687"/>
    </source>
</evidence>
<evidence type="ECO:0000256" key="9">
    <source>
        <dbReference type="ARBA" id="ARBA00023285"/>
    </source>
</evidence>
<dbReference type="PRINTS" id="PR00934">
    <property type="entry name" value="XHISDIPTASE"/>
</dbReference>
<dbReference type="InterPro" id="IPR036264">
    <property type="entry name" value="Bact_exopeptidase_dim_dom"/>
</dbReference>
<dbReference type="FunFam" id="3.40.630.10:FF:000015">
    <property type="entry name" value="Aminoacyl-histidine dipeptidase PepD"/>
    <property type="match status" value="1"/>
</dbReference>
<feature type="domain" description="Peptidase M20 dimerisation" evidence="19">
    <location>
        <begin position="247"/>
        <end position="331"/>
    </location>
</feature>
<keyword evidence="6" id="KW-0862">Zinc</keyword>
<evidence type="ECO:0000256" key="16">
    <source>
        <dbReference type="ARBA" id="ARBA00076004"/>
    </source>
</evidence>
<keyword evidence="7" id="KW-0224">Dipeptidase</keyword>
<evidence type="ECO:0000256" key="12">
    <source>
        <dbReference type="ARBA" id="ARBA00044252"/>
    </source>
</evidence>
<sequence length="525" mass="57776">MRYSNLKCAFVLSFPLFFNNSGLIFAKFYEILTAYKLLEVNMSEITKLSPTLLWQWFDKICAIPHPSYHENQLAEFIVDWAKSKNLFAERDEAGNVLIRKPATQGMENRCTIALQAHLDMVPQANAAAQHDFLKDPIQPYIDGEWVKAKGTTLGADNGIGLASCLAVLEADDIAHPALEILLTMSEEVGMEGVLGLRPNWLKSDIMINTDTEENGEIYIGCAGGENINLSLPLQYETNAHDSALQITLKGLQGGHSGCDIHTTRANAIKLMARILAEIQTHYPIQISALKGGSVRNAIPREAQVTLTVAANHQQNVIAYLTELAKKIQNELRLAEANLKLEIEPSQLPNQSLTIESTQKVIHLLNVLPNGIIRNSDVVKDVVETSLSIGLVKIEEQQLTATILARSLIESGKEDVRGKINSLATLTGAKVAFSGNYPGWEPDTQSRITPLTKAIYDEVLGYEAQVKVIHAGLECGLIKKVYPNMDLVSIGPTIQNAHSPDEKVHIPAVEIYWKLLTKLLAQAPVK</sequence>
<proteinExistence type="inferred from homology"/>
<name>B0BSQ9_ACTPJ</name>
<dbReference type="InterPro" id="IPR011650">
    <property type="entry name" value="Peptidase_M20_dimer"/>
</dbReference>
<keyword evidence="3" id="KW-0645">Protease</keyword>
<dbReference type="EMBL" id="CP000687">
    <property type="protein sequence ID" value="ABY68861.1"/>
    <property type="molecule type" value="Genomic_DNA"/>
</dbReference>
<dbReference type="GO" id="GO:0006508">
    <property type="term" value="P:proteolysis"/>
    <property type="evidence" value="ECO:0007669"/>
    <property type="project" value="UniProtKB-KW"/>
</dbReference>
<organism evidence="20 21">
    <name type="scientific">Actinobacillus pleuropneumoniae serotype 3 (strain JL03)</name>
    <dbReference type="NCBI Taxonomy" id="434271"/>
    <lineage>
        <taxon>Bacteria</taxon>
        <taxon>Pseudomonadati</taxon>
        <taxon>Pseudomonadota</taxon>
        <taxon>Gammaproteobacteria</taxon>
        <taxon>Pasteurellales</taxon>
        <taxon>Pasteurellaceae</taxon>
        <taxon>Actinobacillus</taxon>
    </lineage>
</organism>
<dbReference type="PANTHER" id="PTHR43501">
    <property type="entry name" value="CYTOSOL NON-SPECIFIC DIPEPTIDASE"/>
    <property type="match status" value="1"/>
</dbReference>
<comment type="cofactor">
    <cofactor evidence="2">
        <name>Zn(2+)</name>
        <dbReference type="ChEBI" id="CHEBI:29105"/>
    </cofactor>
</comment>
<dbReference type="Gene3D" id="3.40.630.10">
    <property type="entry name" value="Zn peptidases"/>
    <property type="match status" value="2"/>
</dbReference>
<dbReference type="PANTHER" id="PTHR43501:SF1">
    <property type="entry name" value="CYTOSOL NON-SPECIFIC DIPEPTIDASE"/>
    <property type="match status" value="1"/>
</dbReference>
<evidence type="ECO:0000256" key="10">
    <source>
        <dbReference type="ARBA" id="ARBA00036421"/>
    </source>
</evidence>
<keyword evidence="9" id="KW-0170">Cobalt</keyword>
<comment type="catalytic activity">
    <reaction evidence="10">
        <text>Hydrolysis of dipeptides, preferentially hydrophobic dipeptides including prolyl amino acids.</text>
        <dbReference type="EC" id="3.4.13.18"/>
    </reaction>
</comment>
<evidence type="ECO:0000256" key="11">
    <source>
        <dbReference type="ARBA" id="ARBA00038976"/>
    </source>
</evidence>
<dbReference type="GO" id="GO:0046872">
    <property type="term" value="F:metal ion binding"/>
    <property type="evidence" value="ECO:0007669"/>
    <property type="project" value="UniProtKB-KW"/>
</dbReference>
<comment type="cofactor">
    <cofactor evidence="1">
        <name>Co(2+)</name>
        <dbReference type="ChEBI" id="CHEBI:48828"/>
    </cofactor>
</comment>
<accession>B0BSQ9</accession>
<dbReference type="InterPro" id="IPR001160">
    <property type="entry name" value="Peptidase_M20C"/>
</dbReference>
<evidence type="ECO:0000256" key="13">
    <source>
        <dbReference type="ARBA" id="ARBA00061423"/>
    </source>
</evidence>
<evidence type="ECO:0000256" key="5">
    <source>
        <dbReference type="ARBA" id="ARBA00022801"/>
    </source>
</evidence>
<protein>
    <recommendedName>
        <fullName evidence="14">Cytosol non-specific dipeptidase</fullName>
        <ecNumber evidence="11">3.4.13.18</ecNumber>
    </recommendedName>
    <alternativeName>
        <fullName evidence="17">Aminoacyl-histidine dipeptidase</fullName>
    </alternativeName>
    <alternativeName>
        <fullName evidence="16">Beta-alanyl-histidine dipeptidase</fullName>
    </alternativeName>
    <alternativeName>
        <fullName evidence="15">Carnosinase</fullName>
    </alternativeName>
    <alternativeName>
        <fullName evidence="12">Peptidase D</fullName>
    </alternativeName>
    <alternativeName>
        <fullName evidence="18">Xaa-His dipeptidase</fullName>
    </alternativeName>
</protein>
<dbReference type="Pfam" id="PF01546">
    <property type="entry name" value="Peptidase_M20"/>
    <property type="match status" value="1"/>
</dbReference>
<evidence type="ECO:0000313" key="20">
    <source>
        <dbReference type="EMBL" id="ABY68861.1"/>
    </source>
</evidence>
<dbReference type="NCBIfam" id="TIGR01893">
    <property type="entry name" value="aa-his-dipept"/>
    <property type="match status" value="1"/>
</dbReference>
<dbReference type="InterPro" id="IPR002933">
    <property type="entry name" value="Peptidase_M20"/>
</dbReference>
<dbReference type="FunFam" id="3.40.630.10:FF:000018">
    <property type="entry name" value="Aminoacyl-histidine dipeptidase PepD"/>
    <property type="match status" value="1"/>
</dbReference>
<keyword evidence="5" id="KW-0378">Hydrolase</keyword>
<dbReference type="PIRSF" id="PIRSF016599">
    <property type="entry name" value="Xaa-His_dipept"/>
    <property type="match status" value="1"/>
</dbReference>
<reference evidence="20 21" key="1">
    <citation type="journal article" date="2008" name="PLoS ONE">
        <title>Genome biology of Actinobacillus pleuropneumoniae JL03, an isolate of serotype 3 prevalent in China.</title>
        <authorList>
            <person name="Xu Z."/>
            <person name="Zhou Y."/>
            <person name="Li L."/>
            <person name="Zhou R."/>
            <person name="Xiao S."/>
            <person name="Wan Y."/>
            <person name="Zhang S."/>
            <person name="Wang K."/>
            <person name="Li W."/>
            <person name="Li L."/>
            <person name="Jin H."/>
            <person name="Kang M."/>
            <person name="Dalai B."/>
            <person name="Li T."/>
            <person name="Liu L."/>
            <person name="Cheng Y."/>
            <person name="Zhang L."/>
            <person name="Xu T."/>
            <person name="Zheng H."/>
            <person name="Pu S."/>
            <person name="Wang B."/>
            <person name="Gu W."/>
            <person name="Zhang X.L."/>
            <person name="Zhu G.-F."/>
            <person name="Wang S."/>
            <person name="Zhao G.-P."/>
            <person name="Chen H."/>
        </authorList>
    </citation>
    <scope>NUCLEOTIDE SEQUENCE [LARGE SCALE GENOMIC DNA]</scope>
    <source>
        <strain evidence="20 21">JL03</strain>
    </source>
</reference>
<dbReference type="HOGENOM" id="CLU_028526_0_0_6"/>